<accession>A0A0A9AQW0</accession>
<dbReference type="EMBL" id="GBRH01246585">
    <property type="protein sequence ID" value="JAD51310.1"/>
    <property type="molecule type" value="Transcribed_RNA"/>
</dbReference>
<reference evidence="1" key="2">
    <citation type="journal article" date="2015" name="Data Brief">
        <title>Shoot transcriptome of the giant reed, Arundo donax.</title>
        <authorList>
            <person name="Barrero R.A."/>
            <person name="Guerrero F.D."/>
            <person name="Moolhuijzen P."/>
            <person name="Goolsby J.A."/>
            <person name="Tidwell J."/>
            <person name="Bellgard S.E."/>
            <person name="Bellgard M.I."/>
        </authorList>
    </citation>
    <scope>NUCLEOTIDE SEQUENCE</scope>
    <source>
        <tissue evidence="1">Shoot tissue taken approximately 20 cm above the soil surface</tissue>
    </source>
</reference>
<sequence>MSSWKASFTFNLNCSLLC</sequence>
<protein>
    <submittedName>
        <fullName evidence="1">Uncharacterized protein</fullName>
    </submittedName>
</protein>
<dbReference type="AlphaFoldDB" id="A0A0A9AQW0"/>
<evidence type="ECO:0000313" key="1">
    <source>
        <dbReference type="EMBL" id="JAD51310.1"/>
    </source>
</evidence>
<proteinExistence type="predicted"/>
<name>A0A0A9AQW0_ARUDO</name>
<reference evidence="1" key="1">
    <citation type="submission" date="2014-09" db="EMBL/GenBank/DDBJ databases">
        <authorList>
            <person name="Magalhaes I.L.F."/>
            <person name="Oliveira U."/>
            <person name="Santos F.R."/>
            <person name="Vidigal T.H.D.A."/>
            <person name="Brescovit A.D."/>
            <person name="Santos A.J."/>
        </authorList>
    </citation>
    <scope>NUCLEOTIDE SEQUENCE</scope>
    <source>
        <tissue evidence="1">Shoot tissue taken approximately 20 cm above the soil surface</tissue>
    </source>
</reference>
<organism evidence="1">
    <name type="scientific">Arundo donax</name>
    <name type="common">Giant reed</name>
    <name type="synonym">Donax arundinaceus</name>
    <dbReference type="NCBI Taxonomy" id="35708"/>
    <lineage>
        <taxon>Eukaryota</taxon>
        <taxon>Viridiplantae</taxon>
        <taxon>Streptophyta</taxon>
        <taxon>Embryophyta</taxon>
        <taxon>Tracheophyta</taxon>
        <taxon>Spermatophyta</taxon>
        <taxon>Magnoliopsida</taxon>
        <taxon>Liliopsida</taxon>
        <taxon>Poales</taxon>
        <taxon>Poaceae</taxon>
        <taxon>PACMAD clade</taxon>
        <taxon>Arundinoideae</taxon>
        <taxon>Arundineae</taxon>
        <taxon>Arundo</taxon>
    </lineage>
</organism>